<dbReference type="AlphaFoldDB" id="A0AAW9SJ21"/>
<gene>
    <name evidence="1" type="ORF">AAG747_25265</name>
</gene>
<evidence type="ECO:0000313" key="2">
    <source>
        <dbReference type="Proteomes" id="UP001403385"/>
    </source>
</evidence>
<reference evidence="1 2" key="1">
    <citation type="submission" date="2024-04" db="EMBL/GenBank/DDBJ databases">
        <title>Novel genus in family Flammeovirgaceae.</title>
        <authorList>
            <person name="Nguyen T.H."/>
            <person name="Vuong T.Q."/>
            <person name="Le H."/>
            <person name="Kim S.-G."/>
        </authorList>
    </citation>
    <scope>NUCLEOTIDE SEQUENCE [LARGE SCALE GENOMIC DNA]</scope>
    <source>
        <strain evidence="1 2">JCM 23209</strain>
    </source>
</reference>
<keyword evidence="2" id="KW-1185">Reference proteome</keyword>
<comment type="caution">
    <text evidence="1">The sequence shown here is derived from an EMBL/GenBank/DDBJ whole genome shotgun (WGS) entry which is preliminary data.</text>
</comment>
<dbReference type="RefSeq" id="WP_346824034.1">
    <property type="nucleotide sequence ID" value="NZ_JBDKWZ010000021.1"/>
</dbReference>
<accession>A0AAW9SJ21</accession>
<proteinExistence type="predicted"/>
<organism evidence="1 2">
    <name type="scientific">Rapidithrix thailandica</name>
    <dbReference type="NCBI Taxonomy" id="413964"/>
    <lineage>
        <taxon>Bacteria</taxon>
        <taxon>Pseudomonadati</taxon>
        <taxon>Bacteroidota</taxon>
        <taxon>Cytophagia</taxon>
        <taxon>Cytophagales</taxon>
        <taxon>Flammeovirgaceae</taxon>
        <taxon>Rapidithrix</taxon>
    </lineage>
</organism>
<name>A0AAW9SJ21_9BACT</name>
<sequence length="222" mass="24587">METLEQYLSGMGLELSFYDRYEILNQIPFVNGGIKEGLALSSSTGLFNNLVGKYLTYSQSQNPRWGATKFNGNNCSPTTFNRVDKAMEYVYGNDVLGKMLMSNSLYSKWQGKGNQFAAGVLSALGYGNIIDENSIRNGLLSPGAVLRLSQTPGPDGTGVSWHAAIFLHYNRDSNGRIIGLTYWHQVPYPNKSYTATSTFGFNNQGVYNFSRGYQTILGTNFK</sequence>
<protein>
    <submittedName>
        <fullName evidence="1">Uncharacterized protein</fullName>
    </submittedName>
</protein>
<dbReference type="Proteomes" id="UP001403385">
    <property type="component" value="Unassembled WGS sequence"/>
</dbReference>
<dbReference type="EMBL" id="JBDKWZ010000021">
    <property type="protein sequence ID" value="MEN7551253.1"/>
    <property type="molecule type" value="Genomic_DNA"/>
</dbReference>
<evidence type="ECO:0000313" key="1">
    <source>
        <dbReference type="EMBL" id="MEN7551253.1"/>
    </source>
</evidence>